<dbReference type="GO" id="GO:0008017">
    <property type="term" value="F:microtubule binding"/>
    <property type="evidence" value="ECO:0007669"/>
    <property type="project" value="InterPro"/>
</dbReference>
<evidence type="ECO:0000313" key="6">
    <source>
        <dbReference type="EMBL" id="OTG00173.1"/>
    </source>
</evidence>
<evidence type="ECO:0000256" key="3">
    <source>
        <dbReference type="ARBA" id="ARBA00022701"/>
    </source>
</evidence>
<reference evidence="6" key="2">
    <citation type="submission" date="2017-02" db="EMBL/GenBank/DDBJ databases">
        <title>Sunflower complete genome.</title>
        <authorList>
            <person name="Langlade N."/>
            <person name="Munos S."/>
        </authorList>
    </citation>
    <scope>NUCLEOTIDE SEQUENCE [LARGE SCALE GENOMIC DNA]</scope>
    <source>
        <tissue evidence="6">Leaves</tissue>
    </source>
</reference>
<evidence type="ECO:0000256" key="2">
    <source>
        <dbReference type="ARBA" id="ARBA00006187"/>
    </source>
</evidence>
<comment type="similarity">
    <text evidence="2">Belongs to the MAP65/ASE1 family.</text>
</comment>
<dbReference type="OMA" id="NGDHVPP"/>
<dbReference type="InterPro" id="IPR007145">
    <property type="entry name" value="MAP65_Ase1_PRC1"/>
</dbReference>
<evidence type="ECO:0000313" key="7">
    <source>
        <dbReference type="Proteomes" id="UP000215914"/>
    </source>
</evidence>
<evidence type="ECO:0000256" key="4">
    <source>
        <dbReference type="ARBA" id="ARBA00023212"/>
    </source>
</evidence>
<dbReference type="InParanoid" id="A0A251SNT1"/>
<name>A0A251SNT1_HELAN</name>
<dbReference type="Proteomes" id="UP000215914">
    <property type="component" value="Chromosome 13"/>
</dbReference>
<dbReference type="PANTHER" id="PTHR19321:SF41">
    <property type="entry name" value="FASCETTO-RELATED"/>
    <property type="match status" value="1"/>
</dbReference>
<evidence type="ECO:0000256" key="1">
    <source>
        <dbReference type="ARBA" id="ARBA00004245"/>
    </source>
</evidence>
<keyword evidence="4" id="KW-0206">Cytoskeleton</keyword>
<dbReference type="EMBL" id="CM007902">
    <property type="protein sequence ID" value="OTG00173.1"/>
    <property type="molecule type" value="Genomic_DNA"/>
</dbReference>
<protein>
    <submittedName>
        <fullName evidence="5 6">Microtubule-associated protein, MAP65/Ase1/PRC1</fullName>
    </submittedName>
</protein>
<dbReference type="Pfam" id="PF03999">
    <property type="entry name" value="MAP65_ASE1"/>
    <property type="match status" value="1"/>
</dbReference>
<accession>A0A251SNT1</accession>
<proteinExistence type="inferred from homology"/>
<organism evidence="6 7">
    <name type="scientific">Helianthus annuus</name>
    <name type="common">Common sunflower</name>
    <dbReference type="NCBI Taxonomy" id="4232"/>
    <lineage>
        <taxon>Eukaryota</taxon>
        <taxon>Viridiplantae</taxon>
        <taxon>Streptophyta</taxon>
        <taxon>Embryophyta</taxon>
        <taxon>Tracheophyta</taxon>
        <taxon>Spermatophyta</taxon>
        <taxon>Magnoliopsida</taxon>
        <taxon>eudicotyledons</taxon>
        <taxon>Gunneridae</taxon>
        <taxon>Pentapetalae</taxon>
        <taxon>asterids</taxon>
        <taxon>campanulids</taxon>
        <taxon>Asterales</taxon>
        <taxon>Asteraceae</taxon>
        <taxon>Asteroideae</taxon>
        <taxon>Heliantheae alliance</taxon>
        <taxon>Heliantheae</taxon>
        <taxon>Helianthus</taxon>
    </lineage>
</organism>
<dbReference type="GO" id="GO:0000226">
    <property type="term" value="P:microtubule cytoskeleton organization"/>
    <property type="evidence" value="ECO:0007669"/>
    <property type="project" value="InterPro"/>
</dbReference>
<keyword evidence="7" id="KW-1185">Reference proteome</keyword>
<evidence type="ECO:0000313" key="5">
    <source>
        <dbReference type="EMBL" id="KAF5771611.1"/>
    </source>
</evidence>
<dbReference type="PANTHER" id="PTHR19321">
    <property type="entry name" value="PROTEIN REGULATOR OF CYTOKINESIS 1 PRC1-RELATED"/>
    <property type="match status" value="1"/>
</dbReference>
<dbReference type="GO" id="GO:0005874">
    <property type="term" value="C:microtubule"/>
    <property type="evidence" value="ECO:0007669"/>
    <property type="project" value="UniProtKB-KW"/>
</dbReference>
<dbReference type="EMBL" id="MNCJ02000328">
    <property type="protein sequence ID" value="KAF5771611.1"/>
    <property type="molecule type" value="Genomic_DNA"/>
</dbReference>
<comment type="subcellular location">
    <subcellularLocation>
        <location evidence="1">Cytoplasm</location>
        <location evidence="1">Cytoskeleton</location>
    </subcellularLocation>
</comment>
<sequence length="130" mass="15023">MLNLNSPLCLHRLERKRLLGFLEKTSGTIEEQLAAIALALEQLWKKKDERIKEISDVQAQIRKICGEIVVSSARNQAVNVDMSDLSLKKLDEFHYQLQELQKEKTLPVQSGHKRSLAMMLELPFKQRLLK</sequence>
<keyword evidence="3" id="KW-0493">Microtubule</keyword>
<gene>
    <name evidence="6" type="ORF">HannXRQ_Chr13g0388031</name>
    <name evidence="5" type="ORF">HanXRQr2_Chr13g0566951</name>
</gene>
<dbReference type="Gramene" id="mRNA:HanXRQr2_Chr13g0566951">
    <property type="protein sequence ID" value="mRNA:HanXRQr2_Chr13g0566951"/>
    <property type="gene ID" value="HanXRQr2_Chr13g0566951"/>
</dbReference>
<reference evidence="5 7" key="1">
    <citation type="journal article" date="2017" name="Nature">
        <title>The sunflower genome provides insights into oil metabolism, flowering and Asterid evolution.</title>
        <authorList>
            <person name="Badouin H."/>
            <person name="Gouzy J."/>
            <person name="Grassa C.J."/>
            <person name="Murat F."/>
            <person name="Staton S.E."/>
            <person name="Cottret L."/>
            <person name="Lelandais-Briere C."/>
            <person name="Owens G.L."/>
            <person name="Carrere S."/>
            <person name="Mayjonade B."/>
            <person name="Legrand L."/>
            <person name="Gill N."/>
            <person name="Kane N.C."/>
            <person name="Bowers J.E."/>
            <person name="Hubner S."/>
            <person name="Bellec A."/>
            <person name="Berard A."/>
            <person name="Berges H."/>
            <person name="Blanchet N."/>
            <person name="Boniface M.C."/>
            <person name="Brunel D."/>
            <person name="Catrice O."/>
            <person name="Chaidir N."/>
            <person name="Claudel C."/>
            <person name="Donnadieu C."/>
            <person name="Faraut T."/>
            <person name="Fievet G."/>
            <person name="Helmstetter N."/>
            <person name="King M."/>
            <person name="Knapp S.J."/>
            <person name="Lai Z."/>
            <person name="Le Paslier M.C."/>
            <person name="Lippi Y."/>
            <person name="Lorenzon L."/>
            <person name="Mandel J.R."/>
            <person name="Marage G."/>
            <person name="Marchand G."/>
            <person name="Marquand E."/>
            <person name="Bret-Mestries E."/>
            <person name="Morien E."/>
            <person name="Nambeesan S."/>
            <person name="Nguyen T."/>
            <person name="Pegot-Espagnet P."/>
            <person name="Pouilly N."/>
            <person name="Raftis F."/>
            <person name="Sallet E."/>
            <person name="Schiex T."/>
            <person name="Thomas J."/>
            <person name="Vandecasteele C."/>
            <person name="Vares D."/>
            <person name="Vear F."/>
            <person name="Vautrin S."/>
            <person name="Crespi M."/>
            <person name="Mangin B."/>
            <person name="Burke J.M."/>
            <person name="Salse J."/>
            <person name="Munos S."/>
            <person name="Vincourt P."/>
            <person name="Rieseberg L.H."/>
            <person name="Langlade N.B."/>
        </authorList>
    </citation>
    <scope>NUCLEOTIDE SEQUENCE [LARGE SCALE GENOMIC DNA]</scope>
    <source>
        <strain evidence="7">cv. SF193</strain>
        <tissue evidence="5">Leaves</tissue>
    </source>
</reference>
<dbReference type="AlphaFoldDB" id="A0A251SNT1"/>
<reference evidence="5" key="3">
    <citation type="submission" date="2020-06" db="EMBL/GenBank/DDBJ databases">
        <title>Helianthus annuus Genome sequencing and assembly Release 2.</title>
        <authorList>
            <person name="Gouzy J."/>
            <person name="Langlade N."/>
            <person name="Munos S."/>
        </authorList>
    </citation>
    <scope>NUCLEOTIDE SEQUENCE</scope>
    <source>
        <tissue evidence="5">Leaves</tissue>
    </source>
</reference>
<keyword evidence="4" id="KW-0963">Cytoplasm</keyword>
<dbReference type="STRING" id="4232.A0A251SNT1"/>